<organism evidence="3 4">
    <name type="scientific">Trinickia caryophylli</name>
    <name type="common">Paraburkholderia caryophylli</name>
    <dbReference type="NCBI Taxonomy" id="28094"/>
    <lineage>
        <taxon>Bacteria</taxon>
        <taxon>Pseudomonadati</taxon>
        <taxon>Pseudomonadota</taxon>
        <taxon>Betaproteobacteria</taxon>
        <taxon>Burkholderiales</taxon>
        <taxon>Burkholderiaceae</taxon>
        <taxon>Trinickia</taxon>
    </lineage>
</organism>
<feature type="transmembrane region" description="Helical" evidence="2">
    <location>
        <begin position="340"/>
        <end position="360"/>
    </location>
</feature>
<evidence type="ECO:0000256" key="2">
    <source>
        <dbReference type="SAM" id="Phobius"/>
    </source>
</evidence>
<keyword evidence="2" id="KW-1133">Transmembrane helix</keyword>
<evidence type="ECO:0000313" key="3">
    <source>
        <dbReference type="EMBL" id="SMF57980.1"/>
    </source>
</evidence>
<dbReference type="Proteomes" id="UP000192911">
    <property type="component" value="Unassembled WGS sequence"/>
</dbReference>
<feature type="transmembrane region" description="Helical" evidence="2">
    <location>
        <begin position="213"/>
        <end position="233"/>
    </location>
</feature>
<feature type="transmembrane region" description="Helical" evidence="2">
    <location>
        <begin position="104"/>
        <end position="124"/>
    </location>
</feature>
<feature type="transmembrane region" description="Helical" evidence="2">
    <location>
        <begin position="130"/>
        <end position="150"/>
    </location>
</feature>
<feature type="transmembrane region" description="Helical" evidence="2">
    <location>
        <begin position="157"/>
        <end position="177"/>
    </location>
</feature>
<feature type="region of interest" description="Disordered" evidence="1">
    <location>
        <begin position="1"/>
        <end position="35"/>
    </location>
</feature>
<feature type="transmembrane region" description="Helical" evidence="2">
    <location>
        <begin position="372"/>
        <end position="391"/>
    </location>
</feature>
<keyword evidence="4" id="KW-1185">Reference proteome</keyword>
<feature type="transmembrane region" description="Helical" evidence="2">
    <location>
        <begin position="271"/>
        <end position="292"/>
    </location>
</feature>
<accession>A0A1X7FTN6</accession>
<feature type="transmembrane region" description="Helical" evidence="2">
    <location>
        <begin position="304"/>
        <end position="328"/>
    </location>
</feature>
<dbReference type="STRING" id="28094.SAMN06295900_11154"/>
<evidence type="ECO:0000256" key="1">
    <source>
        <dbReference type="SAM" id="MobiDB-lite"/>
    </source>
</evidence>
<evidence type="ECO:0000313" key="4">
    <source>
        <dbReference type="Proteomes" id="UP000192911"/>
    </source>
</evidence>
<gene>
    <name evidence="3" type="ORF">SAMN06295900_11154</name>
</gene>
<dbReference type="AlphaFoldDB" id="A0A1X7FTN6"/>
<keyword evidence="2" id="KW-0812">Transmembrane</keyword>
<feature type="transmembrane region" description="Helical" evidence="2">
    <location>
        <begin position="239"/>
        <end position="259"/>
    </location>
</feature>
<protein>
    <submittedName>
        <fullName evidence="3">Uncharacterized protein</fullName>
    </submittedName>
</protein>
<name>A0A1X7FTN6_TRICW</name>
<feature type="transmembrane region" description="Helical" evidence="2">
    <location>
        <begin position="79"/>
        <end position="97"/>
    </location>
</feature>
<feature type="transmembrane region" description="Helical" evidence="2">
    <location>
        <begin position="46"/>
        <end position="67"/>
    </location>
</feature>
<dbReference type="EMBL" id="FXAH01000011">
    <property type="protein sequence ID" value="SMF57980.1"/>
    <property type="molecule type" value="Genomic_DNA"/>
</dbReference>
<keyword evidence="2" id="KW-0472">Membrane</keyword>
<feature type="transmembrane region" description="Helical" evidence="2">
    <location>
        <begin position="183"/>
        <end position="201"/>
    </location>
</feature>
<proteinExistence type="predicted"/>
<reference evidence="4" key="1">
    <citation type="submission" date="2017-04" db="EMBL/GenBank/DDBJ databases">
        <authorList>
            <person name="Varghese N."/>
            <person name="Submissions S."/>
        </authorList>
    </citation>
    <scope>NUCLEOTIDE SEQUENCE [LARGE SCALE GENOMIC DNA]</scope>
    <source>
        <strain evidence="4">Ballard 720</strain>
    </source>
</reference>
<sequence>MGARHDDGSRAQGARMARRLNSAAPAGPRREHAAARRNPVRIAAKALLAASIVATLVCGLATGLARLGLTLPTHALSRAAWHGVLMLPVFFGAVISLERAVALGHAWSFSAPIAAVLSGIALLAGAPVTLVQTGVLVASLVLVAGSVVVFARQPALYLGVLAIAAACWSVGACIWLVTGDALAAVPHWLAFVVLTIVAERLELTRMRPLRPRAIALFCVSIVVMLVSLVWVSVAPEAGIRLFAASIVLLAGWLAAYDIARYTVRQKGLTRFIAVCLLSGYGWFAAAGVLGLEGALLSGHPWHDAALHAVTVGFVFSMVFGHAPIIVPAVSGLRVKYGPHFYLPLALLHAGLSLRVAGGIFGDFPLRRIGSEINAAALAVFAATLIAAVASARHAKRQEYRTNRI</sequence>